<evidence type="ECO:0000259" key="12">
    <source>
        <dbReference type="Pfam" id="PF02687"/>
    </source>
</evidence>
<dbReference type="PIRSF" id="PIRSF003097">
    <property type="entry name" value="FtsX"/>
    <property type="match status" value="1"/>
</dbReference>
<feature type="transmembrane region" description="Helical" evidence="11">
    <location>
        <begin position="260"/>
        <end position="281"/>
    </location>
</feature>
<comment type="caution">
    <text evidence="14">The sequence shown here is derived from an EMBL/GenBank/DDBJ whole genome shotgun (WGS) entry which is preliminary data.</text>
</comment>
<keyword evidence="6 11" id="KW-0812">Transmembrane</keyword>
<name>A0A956RNZ1_UNCEI</name>
<dbReference type="GO" id="GO:0051301">
    <property type="term" value="P:cell division"/>
    <property type="evidence" value="ECO:0007669"/>
    <property type="project" value="UniProtKB-KW"/>
</dbReference>
<comment type="similarity">
    <text evidence="2 10">Belongs to the ABC-4 integral membrane protein family. FtsX subfamily.</text>
</comment>
<dbReference type="Gene3D" id="3.30.70.3040">
    <property type="match status" value="1"/>
</dbReference>
<organism evidence="14 15">
    <name type="scientific">Eiseniibacteriota bacterium</name>
    <dbReference type="NCBI Taxonomy" id="2212470"/>
    <lineage>
        <taxon>Bacteria</taxon>
        <taxon>Candidatus Eiseniibacteriota</taxon>
    </lineage>
</organism>
<keyword evidence="9 10" id="KW-0131">Cell cycle</keyword>
<dbReference type="InterPro" id="IPR004513">
    <property type="entry name" value="FtsX"/>
</dbReference>
<evidence type="ECO:0000256" key="11">
    <source>
        <dbReference type="SAM" id="Phobius"/>
    </source>
</evidence>
<keyword evidence="5 10" id="KW-0132">Cell division</keyword>
<dbReference type="PANTHER" id="PTHR47755:SF1">
    <property type="entry name" value="CELL DIVISION PROTEIN FTSX"/>
    <property type="match status" value="1"/>
</dbReference>
<dbReference type="InterPro" id="IPR040690">
    <property type="entry name" value="FtsX_ECD"/>
</dbReference>
<evidence type="ECO:0000256" key="6">
    <source>
        <dbReference type="ARBA" id="ARBA00022692"/>
    </source>
</evidence>
<sequence>MNHLRFFLSEAWEYLVRGRATSLAALVALVAVLFLFGLVLLVTHNVRALTEEIQTRKGLTVFFTEGTSEARARELASVFEGFGEVAGAEFVDREQALADLEKDLGDFPIGTTLGDNPLPHSLILQLSPEAAGRSGALRELAHELLAYDDVEDVVYGDEWVDALDRNLHLVRVATMSVGSFAALAVGVVLLTTLRLLFVGRRDTLRILKVVGASDEFLRTPFLFLGGLQCLMAAVVALLLLHATRFFFDAFFPGVQQLPGGWQLGFLLICTGLGALASYVAIEPSLRRLEKLDDEVVR</sequence>
<dbReference type="Pfam" id="PF18075">
    <property type="entry name" value="FtsX_ECD"/>
    <property type="match status" value="1"/>
</dbReference>
<reference evidence="14" key="1">
    <citation type="submission" date="2020-04" db="EMBL/GenBank/DDBJ databases">
        <authorList>
            <person name="Zhang T."/>
        </authorList>
    </citation>
    <scope>NUCLEOTIDE SEQUENCE</scope>
    <source>
        <strain evidence="14">HKST-UBA01</strain>
    </source>
</reference>
<evidence type="ECO:0000256" key="9">
    <source>
        <dbReference type="ARBA" id="ARBA00023306"/>
    </source>
</evidence>
<evidence type="ECO:0000259" key="13">
    <source>
        <dbReference type="Pfam" id="PF18075"/>
    </source>
</evidence>
<keyword evidence="4 10" id="KW-1003">Cell membrane</keyword>
<keyword evidence="8 10" id="KW-0472">Membrane</keyword>
<dbReference type="InterPro" id="IPR003838">
    <property type="entry name" value="ABC3_permease_C"/>
</dbReference>
<feature type="domain" description="FtsX extracellular" evidence="13">
    <location>
        <begin position="59"/>
        <end position="153"/>
    </location>
</feature>
<evidence type="ECO:0000256" key="1">
    <source>
        <dbReference type="ARBA" id="ARBA00004651"/>
    </source>
</evidence>
<feature type="transmembrane region" description="Helical" evidence="11">
    <location>
        <begin position="220"/>
        <end position="240"/>
    </location>
</feature>
<gene>
    <name evidence="14" type="ORF">KC729_04230</name>
</gene>
<dbReference type="EMBL" id="JAGQHR010000077">
    <property type="protein sequence ID" value="MCA9726867.1"/>
    <property type="molecule type" value="Genomic_DNA"/>
</dbReference>
<protein>
    <recommendedName>
        <fullName evidence="3 10">Cell division protein FtsX</fullName>
    </recommendedName>
</protein>
<evidence type="ECO:0000256" key="3">
    <source>
        <dbReference type="ARBA" id="ARBA00021907"/>
    </source>
</evidence>
<evidence type="ECO:0000256" key="2">
    <source>
        <dbReference type="ARBA" id="ARBA00007379"/>
    </source>
</evidence>
<feature type="transmembrane region" description="Helical" evidence="11">
    <location>
        <begin position="177"/>
        <end position="199"/>
    </location>
</feature>
<evidence type="ECO:0000256" key="10">
    <source>
        <dbReference type="PIRNR" id="PIRNR003097"/>
    </source>
</evidence>
<evidence type="ECO:0000256" key="4">
    <source>
        <dbReference type="ARBA" id="ARBA00022475"/>
    </source>
</evidence>
<proteinExistence type="inferred from homology"/>
<keyword evidence="7 11" id="KW-1133">Transmembrane helix</keyword>
<evidence type="ECO:0000256" key="7">
    <source>
        <dbReference type="ARBA" id="ARBA00022989"/>
    </source>
</evidence>
<accession>A0A956RNZ1</accession>
<evidence type="ECO:0000313" key="14">
    <source>
        <dbReference type="EMBL" id="MCA9726867.1"/>
    </source>
</evidence>
<dbReference type="Proteomes" id="UP000697710">
    <property type="component" value="Unassembled WGS sequence"/>
</dbReference>
<dbReference type="PANTHER" id="PTHR47755">
    <property type="entry name" value="CELL DIVISION PROTEIN FTSX"/>
    <property type="match status" value="1"/>
</dbReference>
<feature type="transmembrane region" description="Helical" evidence="11">
    <location>
        <begin position="21"/>
        <end position="42"/>
    </location>
</feature>
<evidence type="ECO:0000313" key="15">
    <source>
        <dbReference type="Proteomes" id="UP000697710"/>
    </source>
</evidence>
<dbReference type="AlphaFoldDB" id="A0A956RNZ1"/>
<feature type="domain" description="ABC3 transporter permease C-terminal" evidence="12">
    <location>
        <begin position="177"/>
        <end position="279"/>
    </location>
</feature>
<evidence type="ECO:0000256" key="8">
    <source>
        <dbReference type="ARBA" id="ARBA00023136"/>
    </source>
</evidence>
<comment type="subcellular location">
    <subcellularLocation>
        <location evidence="1">Cell membrane</location>
        <topology evidence="1">Multi-pass membrane protein</topology>
    </subcellularLocation>
</comment>
<evidence type="ECO:0000256" key="5">
    <source>
        <dbReference type="ARBA" id="ARBA00022618"/>
    </source>
</evidence>
<dbReference type="Pfam" id="PF02687">
    <property type="entry name" value="FtsX"/>
    <property type="match status" value="1"/>
</dbReference>
<reference evidence="14" key="2">
    <citation type="journal article" date="2021" name="Microbiome">
        <title>Successional dynamics and alternative stable states in a saline activated sludge microbial community over 9 years.</title>
        <authorList>
            <person name="Wang Y."/>
            <person name="Ye J."/>
            <person name="Ju F."/>
            <person name="Liu L."/>
            <person name="Boyd J.A."/>
            <person name="Deng Y."/>
            <person name="Parks D.H."/>
            <person name="Jiang X."/>
            <person name="Yin X."/>
            <person name="Woodcroft B.J."/>
            <person name="Tyson G.W."/>
            <person name="Hugenholtz P."/>
            <person name="Polz M.F."/>
            <person name="Zhang T."/>
        </authorList>
    </citation>
    <scope>NUCLEOTIDE SEQUENCE</scope>
    <source>
        <strain evidence="14">HKST-UBA01</strain>
    </source>
</reference>
<dbReference type="GO" id="GO:0005886">
    <property type="term" value="C:plasma membrane"/>
    <property type="evidence" value="ECO:0007669"/>
    <property type="project" value="UniProtKB-SubCell"/>
</dbReference>